<accession>A0A939JXL5</accession>
<feature type="region of interest" description="Disordered" evidence="1">
    <location>
        <begin position="151"/>
        <end position="187"/>
    </location>
</feature>
<keyword evidence="3" id="KW-1185">Reference proteome</keyword>
<organism evidence="2 3">
    <name type="scientific">Jiella flava</name>
    <dbReference type="NCBI Taxonomy" id="2816857"/>
    <lineage>
        <taxon>Bacteria</taxon>
        <taxon>Pseudomonadati</taxon>
        <taxon>Pseudomonadota</taxon>
        <taxon>Alphaproteobacteria</taxon>
        <taxon>Hyphomicrobiales</taxon>
        <taxon>Aurantimonadaceae</taxon>
        <taxon>Jiella</taxon>
    </lineage>
</organism>
<sequence>MTAASPIHIPLQATTLPRDGRGVTFVAEAADRARLATALDVVEVSAFRAEMTARPFRKDGARVNGRLWAKVVQNSVVTLEPVEQVIDESFEATYLRESPQTRRRTDDPVGEIMIDPEGEDPPESFAGDTIDLGERVFEALALAVDPYPRRKGESFASAAPADDEADEAPSPFAVLATLPTDRGGEGD</sequence>
<dbReference type="Pfam" id="PF02620">
    <property type="entry name" value="YceD"/>
    <property type="match status" value="1"/>
</dbReference>
<dbReference type="EMBL" id="JAFMPP010000018">
    <property type="protein sequence ID" value="MBO0664207.1"/>
    <property type="molecule type" value="Genomic_DNA"/>
</dbReference>
<evidence type="ECO:0000313" key="2">
    <source>
        <dbReference type="EMBL" id="MBO0664207.1"/>
    </source>
</evidence>
<dbReference type="Proteomes" id="UP000664122">
    <property type="component" value="Unassembled WGS sequence"/>
</dbReference>
<name>A0A939JXL5_9HYPH</name>
<comment type="caution">
    <text evidence="2">The sequence shown here is derived from an EMBL/GenBank/DDBJ whole genome shotgun (WGS) entry which is preliminary data.</text>
</comment>
<proteinExistence type="predicted"/>
<dbReference type="InterPro" id="IPR003772">
    <property type="entry name" value="YceD"/>
</dbReference>
<dbReference type="RefSeq" id="WP_207259126.1">
    <property type="nucleotide sequence ID" value="NZ_JAFMPP010000018.1"/>
</dbReference>
<gene>
    <name evidence="2" type="ORF">J1C48_16630</name>
</gene>
<evidence type="ECO:0000313" key="3">
    <source>
        <dbReference type="Proteomes" id="UP000664122"/>
    </source>
</evidence>
<reference evidence="2" key="1">
    <citation type="submission" date="2021-03" db="EMBL/GenBank/DDBJ databases">
        <title>Whole genome sequence of Jiella sp. CQZ9-1.</title>
        <authorList>
            <person name="Tuo L."/>
        </authorList>
    </citation>
    <scope>NUCLEOTIDE SEQUENCE</scope>
    <source>
        <strain evidence="2">CQZ9-1</strain>
    </source>
</reference>
<evidence type="ECO:0000256" key="1">
    <source>
        <dbReference type="SAM" id="MobiDB-lite"/>
    </source>
</evidence>
<dbReference type="AlphaFoldDB" id="A0A939JXL5"/>
<protein>
    <submittedName>
        <fullName evidence="2">DUF177 domain-containing protein</fullName>
    </submittedName>
</protein>